<dbReference type="PANTHER" id="PTHR48070:SF6">
    <property type="entry name" value="ESTERASE OVCA2"/>
    <property type="match status" value="1"/>
</dbReference>
<dbReference type="Gene3D" id="3.40.50.1820">
    <property type="entry name" value="alpha/beta hydrolase"/>
    <property type="match status" value="1"/>
</dbReference>
<dbReference type="PANTHER" id="PTHR48070">
    <property type="entry name" value="ESTERASE OVCA2"/>
    <property type="match status" value="1"/>
</dbReference>
<dbReference type="STRING" id="6248.A0A0K0DU88"/>
<evidence type="ECO:0000313" key="4">
    <source>
        <dbReference type="Proteomes" id="UP000035681"/>
    </source>
</evidence>
<protein>
    <submittedName>
        <fullName evidence="5 6">FSH1 domain-containing protein</fullName>
    </submittedName>
</protein>
<proteinExistence type="inferred from homology"/>
<dbReference type="InterPro" id="IPR005645">
    <property type="entry name" value="FSH-like_dom"/>
</dbReference>
<dbReference type="AlphaFoldDB" id="A0A0K0DU88"/>
<sequence length="228" mass="25907">MVEVKKKLKILCLHGYRQNEILFREKTGGLRKAVKSLADFEFISAPLIPKIPIDKDSQCDDDEGNANTELGPRGWWFSKVEETFSSRDICDIATGFDQSVKEVIDYIKEKGPFDGLLGFSQGASMVHLLTSMGCQNKIPLNWKFIIMMSSFKSLSSVHRDLVEYEIKNMPSLQIYGESDQVVYCERSEELCKLFKEPEPCVIKHSGGHCVPPMSAAKDLLREFLKQFI</sequence>
<evidence type="ECO:0000313" key="5">
    <source>
        <dbReference type="WBParaSite" id="SSTP_0000080200.1"/>
    </source>
</evidence>
<dbReference type="InterPro" id="IPR029058">
    <property type="entry name" value="AB_hydrolase_fold"/>
</dbReference>
<organism evidence="5">
    <name type="scientific">Strongyloides stercoralis</name>
    <name type="common">Threadworm</name>
    <dbReference type="NCBI Taxonomy" id="6248"/>
    <lineage>
        <taxon>Eukaryota</taxon>
        <taxon>Metazoa</taxon>
        <taxon>Ecdysozoa</taxon>
        <taxon>Nematoda</taxon>
        <taxon>Chromadorea</taxon>
        <taxon>Rhabditida</taxon>
        <taxon>Tylenchina</taxon>
        <taxon>Panagrolaimomorpha</taxon>
        <taxon>Strongyloidoidea</taxon>
        <taxon>Strongyloididae</taxon>
        <taxon>Strongyloides</taxon>
    </lineage>
</organism>
<dbReference type="GO" id="GO:0032526">
    <property type="term" value="P:response to retinoic acid"/>
    <property type="evidence" value="ECO:0007669"/>
    <property type="project" value="TreeGrafter"/>
</dbReference>
<comment type="similarity">
    <text evidence="1">Belongs to the LovG family.</text>
</comment>
<evidence type="ECO:0000256" key="1">
    <source>
        <dbReference type="ARBA" id="ARBA00005863"/>
    </source>
</evidence>
<dbReference type="WBParaSite" id="SSTP_0000080200.1">
    <property type="protein sequence ID" value="SSTP_0000080200.1"/>
    <property type="gene ID" value="SSTP_0000080200"/>
</dbReference>
<feature type="domain" description="Serine hydrolase" evidence="3">
    <location>
        <begin position="5"/>
        <end position="215"/>
    </location>
</feature>
<dbReference type="GO" id="GO:0005737">
    <property type="term" value="C:cytoplasm"/>
    <property type="evidence" value="ECO:0007669"/>
    <property type="project" value="TreeGrafter"/>
</dbReference>
<keyword evidence="2" id="KW-0378">Hydrolase</keyword>
<dbReference type="Pfam" id="PF03959">
    <property type="entry name" value="FSH1"/>
    <property type="match status" value="1"/>
</dbReference>
<dbReference type="WBParaSite" id="TCONS_00008411.p1">
    <property type="protein sequence ID" value="TCONS_00008411.p1"/>
    <property type="gene ID" value="XLOC_006364"/>
</dbReference>
<dbReference type="Proteomes" id="UP000035681">
    <property type="component" value="Unplaced"/>
</dbReference>
<dbReference type="FunFam" id="3.40.50.1820:FF:000073">
    <property type="entry name" value="esterase OVCA2 isoform X6"/>
    <property type="match status" value="1"/>
</dbReference>
<dbReference type="SUPFAM" id="SSF53474">
    <property type="entry name" value="alpha/beta-Hydrolases"/>
    <property type="match status" value="1"/>
</dbReference>
<reference evidence="5" key="1">
    <citation type="submission" date="2015-08" db="UniProtKB">
        <authorList>
            <consortium name="WormBaseParasite"/>
        </authorList>
    </citation>
    <scope>IDENTIFICATION</scope>
</reference>
<dbReference type="GO" id="GO:0005634">
    <property type="term" value="C:nucleus"/>
    <property type="evidence" value="ECO:0007669"/>
    <property type="project" value="TreeGrafter"/>
</dbReference>
<dbReference type="GO" id="GO:0016787">
    <property type="term" value="F:hydrolase activity"/>
    <property type="evidence" value="ECO:0007669"/>
    <property type="project" value="UniProtKB-KW"/>
</dbReference>
<evidence type="ECO:0000259" key="3">
    <source>
        <dbReference type="Pfam" id="PF03959"/>
    </source>
</evidence>
<keyword evidence="4" id="KW-1185">Reference proteome</keyword>
<name>A0A0K0DU88_STRER</name>
<dbReference type="InterPro" id="IPR050593">
    <property type="entry name" value="LovG"/>
</dbReference>
<evidence type="ECO:0000256" key="2">
    <source>
        <dbReference type="ARBA" id="ARBA00022801"/>
    </source>
</evidence>
<accession>A0A0K0DU88</accession>
<evidence type="ECO:0000313" key="6">
    <source>
        <dbReference type="WBParaSite" id="TCONS_00008411.p1"/>
    </source>
</evidence>